<sequence>MKKLLLLGLLLSQSILLSQTILNSAVLNLNKPYENGQLINAENTKTHEVYVFASDNKTINILKYSKSLFLSNQFKDTLRSEQKRILMGYSFGEDKNPTLYWGSENHKNIRIVKYNLETKTSSTLSFDFPANTGTIITSFQKNNAFYVLSKEKDQEHLLLFEFRNEKCEIKMFNFTPFSFKNEKGQGVSFSALVQYHYPIEEIESEDFSSLDKSEKKSKMYVQDDRIILTFDYNSKHTQVFNLDLQTNEVTEKIFETPETQPSSKSTNSFYLENKLYQISANAEQLLFSIKDFDSGKSIKNISVSKNDSITFKNSPMFLQINGEKPQKLKTTAKFLKQLSTVNTALSAFKNKQNIFVTFGGFASYQSLSVNYGPNGFLDGFNNVQNASKMVFFDSALNPNFEFVSNTNLDPLAIDNLNYFMNTSKNISLVSILKLTDFYILGYYDTVEKSYIMRKFTDGFMDQNPGNPIMNKSMFSKSIPLNRN</sequence>
<dbReference type="EMBL" id="WKKG01000007">
    <property type="protein sequence ID" value="MRX69221.1"/>
    <property type="molecule type" value="Genomic_DNA"/>
</dbReference>
<keyword evidence="5" id="KW-1185">Reference proteome</keyword>
<reference evidence="2 5" key="2">
    <citation type="submission" date="2019-11" db="EMBL/GenBank/DDBJ databases">
        <title>Flavobacterium resistens genome.</title>
        <authorList>
            <person name="Wilson V.M."/>
            <person name="Newman J.D."/>
        </authorList>
    </citation>
    <scope>NUCLEOTIDE SEQUENCE [LARGE SCALE GENOMIC DNA]</scope>
    <source>
        <strain evidence="2 5">DSM 19382</strain>
    </source>
</reference>
<evidence type="ECO:0000313" key="2">
    <source>
        <dbReference type="EMBL" id="MRX69221.1"/>
    </source>
</evidence>
<evidence type="ECO:0000256" key="1">
    <source>
        <dbReference type="SAM" id="SignalP"/>
    </source>
</evidence>
<evidence type="ECO:0000313" key="5">
    <source>
        <dbReference type="Proteomes" id="UP000468990"/>
    </source>
</evidence>
<dbReference type="EMBL" id="FXTA01000004">
    <property type="protein sequence ID" value="SMO78917.1"/>
    <property type="molecule type" value="Genomic_DNA"/>
</dbReference>
<dbReference type="RefSeq" id="WP_142451390.1">
    <property type="nucleotide sequence ID" value="NZ_FXTA01000004.1"/>
</dbReference>
<accession>A0A521E4R9</accession>
<dbReference type="Proteomes" id="UP000468990">
    <property type="component" value="Unassembled WGS sequence"/>
</dbReference>
<evidence type="ECO:0000313" key="4">
    <source>
        <dbReference type="Proteomes" id="UP000317289"/>
    </source>
</evidence>
<name>A0A521E4R9_9FLAO</name>
<dbReference type="OrthoDB" id="1331096at2"/>
<dbReference type="Proteomes" id="UP000317289">
    <property type="component" value="Unassembled WGS sequence"/>
</dbReference>
<feature type="chain" id="PRO_5043205854" evidence="1">
    <location>
        <begin position="19"/>
        <end position="483"/>
    </location>
</feature>
<organism evidence="3 4">
    <name type="scientific">Flavobacterium resistens</name>
    <dbReference type="NCBI Taxonomy" id="443612"/>
    <lineage>
        <taxon>Bacteria</taxon>
        <taxon>Pseudomonadati</taxon>
        <taxon>Bacteroidota</taxon>
        <taxon>Flavobacteriia</taxon>
        <taxon>Flavobacteriales</taxon>
        <taxon>Flavobacteriaceae</taxon>
        <taxon>Flavobacterium</taxon>
    </lineage>
</organism>
<evidence type="ECO:0000313" key="3">
    <source>
        <dbReference type="EMBL" id="SMO78917.1"/>
    </source>
</evidence>
<reference evidence="3 4" key="1">
    <citation type="submission" date="2017-05" db="EMBL/GenBank/DDBJ databases">
        <authorList>
            <person name="Varghese N."/>
            <person name="Submissions S."/>
        </authorList>
    </citation>
    <scope>NUCLEOTIDE SEQUENCE [LARGE SCALE GENOMIC DNA]</scope>
    <source>
        <strain evidence="3 4">DSM 19382</strain>
    </source>
</reference>
<dbReference type="AlphaFoldDB" id="A0A521E4R9"/>
<proteinExistence type="predicted"/>
<keyword evidence="1" id="KW-0732">Signal</keyword>
<gene>
    <name evidence="2" type="ORF">GJU42_14715</name>
    <name evidence="3" type="ORF">SAMN06265349_10491</name>
</gene>
<protein>
    <submittedName>
        <fullName evidence="3">Uncharacterized protein</fullName>
    </submittedName>
</protein>
<feature type="signal peptide" evidence="1">
    <location>
        <begin position="1"/>
        <end position="18"/>
    </location>
</feature>